<dbReference type="PANTHER" id="PTHR11954:SF6">
    <property type="entry name" value="MACROPHAGE MIGRATION INHIBITORY FACTOR"/>
    <property type="match status" value="1"/>
</dbReference>
<dbReference type="GO" id="GO:0005125">
    <property type="term" value="F:cytokine activity"/>
    <property type="evidence" value="ECO:0007669"/>
    <property type="project" value="UniProtKB-KW"/>
</dbReference>
<dbReference type="GO" id="GO:0005615">
    <property type="term" value="C:extracellular space"/>
    <property type="evidence" value="ECO:0007669"/>
    <property type="project" value="UniProtKB-KW"/>
</dbReference>
<evidence type="ECO:0000256" key="9">
    <source>
        <dbReference type="ARBA" id="ARBA00039086"/>
    </source>
</evidence>
<dbReference type="EC" id="5.3.3.12" evidence="8"/>
<evidence type="ECO:0000256" key="7">
    <source>
        <dbReference type="ARBA" id="ARBA00036823"/>
    </source>
</evidence>
<keyword evidence="4" id="KW-0964">Secreted</keyword>
<evidence type="ECO:0000313" key="15">
    <source>
        <dbReference type="Proteomes" id="UP001516023"/>
    </source>
</evidence>
<name>A0ABD3QWB8_9STRA</name>
<evidence type="ECO:0000256" key="3">
    <source>
        <dbReference type="ARBA" id="ARBA00022514"/>
    </source>
</evidence>
<dbReference type="InterPro" id="IPR014347">
    <property type="entry name" value="Tautomerase/MIF_sf"/>
</dbReference>
<evidence type="ECO:0000256" key="5">
    <source>
        <dbReference type="ARBA" id="ARBA00023235"/>
    </source>
</evidence>
<dbReference type="EMBL" id="JABMIG020000007">
    <property type="protein sequence ID" value="KAL3804502.1"/>
    <property type="molecule type" value="Genomic_DNA"/>
</dbReference>
<keyword evidence="3" id="KW-0202">Cytokine</keyword>
<keyword evidence="15" id="KW-1185">Reference proteome</keyword>
<proteinExistence type="inferred from homology"/>
<dbReference type="GO" id="GO:0050178">
    <property type="term" value="F:phenylpyruvate tautomerase activity"/>
    <property type="evidence" value="ECO:0007669"/>
    <property type="project" value="UniProtKB-EC"/>
</dbReference>
<evidence type="ECO:0000256" key="4">
    <source>
        <dbReference type="ARBA" id="ARBA00022525"/>
    </source>
</evidence>
<gene>
    <name evidence="14" type="ORF">HJC23_002541</name>
</gene>
<dbReference type="Gene3D" id="3.30.429.10">
    <property type="entry name" value="Macrophage Migration Inhibitory Factor"/>
    <property type="match status" value="1"/>
</dbReference>
<evidence type="ECO:0000256" key="13">
    <source>
        <dbReference type="SAM" id="SignalP"/>
    </source>
</evidence>
<comment type="subcellular location">
    <subcellularLocation>
        <location evidence="1">Secreted</location>
    </subcellularLocation>
</comment>
<feature type="chain" id="PRO_5044840638" description="L-dopachrome isomerase" evidence="13">
    <location>
        <begin position="18"/>
        <end position="182"/>
    </location>
</feature>
<dbReference type="PANTHER" id="PTHR11954">
    <property type="entry name" value="D-DOPACHROME DECARBOXYLASE"/>
    <property type="match status" value="1"/>
</dbReference>
<keyword evidence="5" id="KW-0413">Isomerase</keyword>
<protein>
    <recommendedName>
        <fullName evidence="12">L-dopachrome isomerase</fullName>
        <ecNumber evidence="9">5.3.2.1</ecNumber>
        <ecNumber evidence="8">5.3.3.12</ecNumber>
    </recommendedName>
    <alternativeName>
        <fullName evidence="10">L-dopachrome tautomerase</fullName>
    </alternativeName>
    <alternativeName>
        <fullName evidence="11">Phenylpyruvate tautomerase</fullName>
    </alternativeName>
</protein>
<organism evidence="14 15">
    <name type="scientific">Cyclotella cryptica</name>
    <dbReference type="NCBI Taxonomy" id="29204"/>
    <lineage>
        <taxon>Eukaryota</taxon>
        <taxon>Sar</taxon>
        <taxon>Stramenopiles</taxon>
        <taxon>Ochrophyta</taxon>
        <taxon>Bacillariophyta</taxon>
        <taxon>Coscinodiscophyceae</taxon>
        <taxon>Thalassiosirophycidae</taxon>
        <taxon>Stephanodiscales</taxon>
        <taxon>Stephanodiscaceae</taxon>
        <taxon>Cyclotella</taxon>
    </lineage>
</organism>
<evidence type="ECO:0000256" key="2">
    <source>
        <dbReference type="ARBA" id="ARBA00005851"/>
    </source>
</evidence>
<feature type="signal peptide" evidence="13">
    <location>
        <begin position="1"/>
        <end position="17"/>
    </location>
</feature>
<evidence type="ECO:0000313" key="14">
    <source>
        <dbReference type="EMBL" id="KAL3804502.1"/>
    </source>
</evidence>
<comment type="catalytic activity">
    <reaction evidence="7">
        <text>L-dopachrome = 5,6-dihydroxyindole-2-carboxylate</text>
        <dbReference type="Rhea" id="RHEA:13041"/>
        <dbReference type="ChEBI" id="CHEBI:16875"/>
        <dbReference type="ChEBI" id="CHEBI:57509"/>
        <dbReference type="EC" id="5.3.3.12"/>
    </reaction>
</comment>
<comment type="similarity">
    <text evidence="2">Belongs to the MIF family.</text>
</comment>
<reference evidence="14 15" key="1">
    <citation type="journal article" date="2020" name="G3 (Bethesda)">
        <title>Improved Reference Genome for Cyclotella cryptica CCMP332, a Model for Cell Wall Morphogenesis, Salinity Adaptation, and Lipid Production in Diatoms (Bacillariophyta).</title>
        <authorList>
            <person name="Roberts W.R."/>
            <person name="Downey K.M."/>
            <person name="Ruck E.C."/>
            <person name="Traller J.C."/>
            <person name="Alverson A.J."/>
        </authorList>
    </citation>
    <scope>NUCLEOTIDE SEQUENCE [LARGE SCALE GENOMIC DNA]</scope>
    <source>
        <strain evidence="14 15">CCMP332</strain>
    </source>
</reference>
<accession>A0ABD3QWB8</accession>
<dbReference type="EC" id="5.3.2.1" evidence="9"/>
<evidence type="ECO:0000256" key="6">
    <source>
        <dbReference type="ARBA" id="ARBA00036735"/>
    </source>
</evidence>
<evidence type="ECO:0000256" key="12">
    <source>
        <dbReference type="ARBA" id="ARBA00042730"/>
    </source>
</evidence>
<comment type="caution">
    <text evidence="14">The sequence shown here is derived from an EMBL/GenBank/DDBJ whole genome shotgun (WGS) entry which is preliminary data.</text>
</comment>
<evidence type="ECO:0000256" key="11">
    <source>
        <dbReference type="ARBA" id="ARBA00041912"/>
    </source>
</evidence>
<sequence>MELFLLCLATVLSLVSSFKTATILSQRFSVYSSSLIELQSMNMPKDTGRHPHCDLPGDPSLILTTNVDLGADKKDLLKTLSALVAASTESRNPTLVSLFFRWVCFAVCITDNASMTFGGSDDPLALGCVYSLGAINVSNNGKIQSGVTDALEPYGVTAGRIYINFFDMPRDNVGWNRATFGG</sequence>
<dbReference type="InterPro" id="IPR001398">
    <property type="entry name" value="Macrophage_inhib_fac"/>
</dbReference>
<dbReference type="AlphaFoldDB" id="A0ABD3QWB8"/>
<dbReference type="Pfam" id="PF01187">
    <property type="entry name" value="MIF"/>
    <property type="match status" value="1"/>
</dbReference>
<dbReference type="Proteomes" id="UP001516023">
    <property type="component" value="Unassembled WGS sequence"/>
</dbReference>
<keyword evidence="13" id="KW-0732">Signal</keyword>
<comment type="catalytic activity">
    <reaction evidence="6">
        <text>3-phenylpyruvate = enol-phenylpyruvate</text>
        <dbReference type="Rhea" id="RHEA:17097"/>
        <dbReference type="ChEBI" id="CHEBI:16815"/>
        <dbReference type="ChEBI" id="CHEBI:18005"/>
        <dbReference type="EC" id="5.3.2.1"/>
    </reaction>
</comment>
<dbReference type="SUPFAM" id="SSF55331">
    <property type="entry name" value="Tautomerase/MIF"/>
    <property type="match status" value="1"/>
</dbReference>
<evidence type="ECO:0000256" key="8">
    <source>
        <dbReference type="ARBA" id="ARBA00038932"/>
    </source>
</evidence>
<dbReference type="GO" id="GO:0004167">
    <property type="term" value="F:dopachrome isomerase activity"/>
    <property type="evidence" value="ECO:0007669"/>
    <property type="project" value="UniProtKB-EC"/>
</dbReference>
<evidence type="ECO:0000256" key="1">
    <source>
        <dbReference type="ARBA" id="ARBA00004613"/>
    </source>
</evidence>
<evidence type="ECO:0000256" key="10">
    <source>
        <dbReference type="ARBA" id="ARBA00041631"/>
    </source>
</evidence>